<keyword evidence="4" id="KW-0539">Nucleus</keyword>
<evidence type="ECO:0000313" key="7">
    <source>
        <dbReference type="Proteomes" id="UP000031668"/>
    </source>
</evidence>
<dbReference type="GO" id="GO:0070411">
    <property type="term" value="F:I-SMAD binding"/>
    <property type="evidence" value="ECO:0007669"/>
    <property type="project" value="TreeGrafter"/>
</dbReference>
<gene>
    <name evidence="6" type="ORF">RF11_06897</name>
</gene>
<dbReference type="AlphaFoldDB" id="A0A0C2I8W0"/>
<evidence type="ECO:0000256" key="4">
    <source>
        <dbReference type="ARBA" id="ARBA00023242"/>
    </source>
</evidence>
<dbReference type="GO" id="GO:0000981">
    <property type="term" value="F:DNA-binding transcription factor activity, RNA polymerase II-specific"/>
    <property type="evidence" value="ECO:0007669"/>
    <property type="project" value="TreeGrafter"/>
</dbReference>
<dbReference type="PANTHER" id="PTHR13703">
    <property type="entry name" value="SMAD"/>
    <property type="match status" value="1"/>
</dbReference>
<dbReference type="GO" id="GO:0045944">
    <property type="term" value="P:positive regulation of transcription by RNA polymerase II"/>
    <property type="evidence" value="ECO:0007669"/>
    <property type="project" value="TreeGrafter"/>
</dbReference>
<reference evidence="6 7" key="1">
    <citation type="journal article" date="2014" name="Genome Biol. Evol.">
        <title>The genome of the myxosporean Thelohanellus kitauei shows adaptations to nutrient acquisition within its fish host.</title>
        <authorList>
            <person name="Yang Y."/>
            <person name="Xiong J."/>
            <person name="Zhou Z."/>
            <person name="Huo F."/>
            <person name="Miao W."/>
            <person name="Ran C."/>
            <person name="Liu Y."/>
            <person name="Zhang J."/>
            <person name="Feng J."/>
            <person name="Wang M."/>
            <person name="Wang M."/>
            <person name="Wang L."/>
            <person name="Yao B."/>
        </authorList>
    </citation>
    <scope>NUCLEOTIDE SEQUENCE [LARGE SCALE GENOMIC DNA]</scope>
    <source>
        <strain evidence="6">Wuqing</strain>
    </source>
</reference>
<name>A0A0C2I8W0_THEKT</name>
<dbReference type="InterPro" id="IPR013019">
    <property type="entry name" value="MAD_homology_MH1"/>
</dbReference>
<accession>A0A0C2I8W0</accession>
<dbReference type="SUPFAM" id="SSF56366">
    <property type="entry name" value="SMAD MH1 domain"/>
    <property type="match status" value="1"/>
</dbReference>
<evidence type="ECO:0000256" key="2">
    <source>
        <dbReference type="ARBA" id="ARBA00023015"/>
    </source>
</evidence>
<dbReference type="GO" id="GO:0030154">
    <property type="term" value="P:cell differentiation"/>
    <property type="evidence" value="ECO:0007669"/>
    <property type="project" value="TreeGrafter"/>
</dbReference>
<dbReference type="GO" id="GO:0000978">
    <property type="term" value="F:RNA polymerase II cis-regulatory region sequence-specific DNA binding"/>
    <property type="evidence" value="ECO:0007669"/>
    <property type="project" value="TreeGrafter"/>
</dbReference>
<dbReference type="GO" id="GO:0071144">
    <property type="term" value="C:heteromeric SMAD protein complex"/>
    <property type="evidence" value="ECO:0007669"/>
    <property type="project" value="TreeGrafter"/>
</dbReference>
<dbReference type="PROSITE" id="PS51075">
    <property type="entry name" value="MH1"/>
    <property type="match status" value="1"/>
</dbReference>
<organism evidence="6 7">
    <name type="scientific">Thelohanellus kitauei</name>
    <name type="common">Myxosporean</name>
    <dbReference type="NCBI Taxonomy" id="669202"/>
    <lineage>
        <taxon>Eukaryota</taxon>
        <taxon>Metazoa</taxon>
        <taxon>Cnidaria</taxon>
        <taxon>Myxozoa</taxon>
        <taxon>Myxosporea</taxon>
        <taxon>Bivalvulida</taxon>
        <taxon>Platysporina</taxon>
        <taxon>Myxobolidae</taxon>
        <taxon>Thelohanellus</taxon>
    </lineage>
</organism>
<dbReference type="EMBL" id="JWZT01005303">
    <property type="protein sequence ID" value="KII61623.1"/>
    <property type="molecule type" value="Genomic_DNA"/>
</dbReference>
<dbReference type="SMART" id="SM00523">
    <property type="entry name" value="DWA"/>
    <property type="match status" value="1"/>
</dbReference>
<dbReference type="Pfam" id="PF03165">
    <property type="entry name" value="MH1"/>
    <property type="match status" value="1"/>
</dbReference>
<dbReference type="GO" id="GO:0060395">
    <property type="term" value="P:SMAD protein signal transduction"/>
    <property type="evidence" value="ECO:0007669"/>
    <property type="project" value="TreeGrafter"/>
</dbReference>
<evidence type="ECO:0000313" key="6">
    <source>
        <dbReference type="EMBL" id="KII61623.1"/>
    </source>
</evidence>
<comment type="subcellular location">
    <subcellularLocation>
        <location evidence="1">Nucleus</location>
    </subcellularLocation>
</comment>
<dbReference type="PANTHER" id="PTHR13703:SF25">
    <property type="entry name" value="MOTHERS AGAINST DECAPENTAPLEGIC HOMOLOG"/>
    <property type="match status" value="1"/>
</dbReference>
<evidence type="ECO:0000256" key="3">
    <source>
        <dbReference type="ARBA" id="ARBA00023163"/>
    </source>
</evidence>
<dbReference type="Proteomes" id="UP000031668">
    <property type="component" value="Unassembled WGS sequence"/>
</dbReference>
<dbReference type="Gene3D" id="3.90.520.10">
    <property type="entry name" value="SMAD MH1 domain"/>
    <property type="match status" value="1"/>
</dbReference>
<dbReference type="GO" id="GO:0009653">
    <property type="term" value="P:anatomical structure morphogenesis"/>
    <property type="evidence" value="ECO:0007669"/>
    <property type="project" value="TreeGrafter"/>
</dbReference>
<comment type="caution">
    <text evidence="6">The sequence shown here is derived from an EMBL/GenBank/DDBJ whole genome shotgun (WGS) entry which is preliminary data.</text>
</comment>
<keyword evidence="7" id="KW-1185">Reference proteome</keyword>
<protein>
    <submittedName>
        <fullName evidence="6">Dwarfin sma-2</fullName>
    </submittedName>
</protein>
<dbReference type="InterPro" id="IPR003619">
    <property type="entry name" value="MAD_homology1_Dwarfin-type"/>
</dbReference>
<evidence type="ECO:0000259" key="5">
    <source>
        <dbReference type="PROSITE" id="PS51075"/>
    </source>
</evidence>
<keyword evidence="2" id="KW-0805">Transcription regulation</keyword>
<dbReference type="OrthoDB" id="6017305at2759"/>
<dbReference type="InterPro" id="IPR036578">
    <property type="entry name" value="SMAD_MH1_sf"/>
</dbReference>
<sequence>MSTIIPKILVLDDDFRDIARILYSQIIKKGEELDRWDVNNLVHLLQLLWSYPTQITNLLACITTRDENSECVIVSMPKDQNGIGNFRVSPVKVCCCLFRWPRLTEIRRIASIVRCKAKLGSGSNNLCLNPYHYQPKLSHCK</sequence>
<feature type="domain" description="MH1" evidence="5">
    <location>
        <begin position="16"/>
        <end position="141"/>
    </location>
</feature>
<keyword evidence="3" id="KW-0804">Transcription</keyword>
<proteinExistence type="predicted"/>
<dbReference type="GO" id="GO:0032924">
    <property type="term" value="P:activin receptor signaling pathway"/>
    <property type="evidence" value="ECO:0007669"/>
    <property type="project" value="TreeGrafter"/>
</dbReference>
<evidence type="ECO:0000256" key="1">
    <source>
        <dbReference type="ARBA" id="ARBA00004123"/>
    </source>
</evidence>
<dbReference type="InterPro" id="IPR013790">
    <property type="entry name" value="Dwarfin"/>
</dbReference>